<sequence length="300" mass="34109">MATCGNPFGKNFGGQHQALMEDEELQDILQNPNSPKAQEAIRELTEYQEAKFRGTRASVKANDNDIIKTWGKIANTSQSLSHRTSAATFGFVCSSKPGQNVTHQFFGNGPIETFLMSKFGMTGEDFVESAESYLIYTSSRRVATGMGVKKMQKEIVQLISQGLHMCHIFSIYLLNSDISTLPDEVTKNKKLSMEYDHYKVLLVKEYGIHLVGWPQGIHFLNPHKLHASNVIKLYNDIHQKICRWKKLDGREFHEVKKEIELKLKRGELTEPERHRQGQKRQAEDNSDDGGGKNVNRGQRQ</sequence>
<keyword evidence="3" id="KW-1185">Reference proteome</keyword>
<evidence type="ECO:0000313" key="2">
    <source>
        <dbReference type="EMBL" id="KAJ3779623.1"/>
    </source>
</evidence>
<dbReference type="AlphaFoldDB" id="A0AA38KB47"/>
<comment type="caution">
    <text evidence="2">The sequence shown here is derived from an EMBL/GenBank/DDBJ whole genome shotgun (WGS) entry which is preliminary data.</text>
</comment>
<name>A0AA38KB47_9AGAR</name>
<reference evidence="2" key="1">
    <citation type="submission" date="2022-08" db="EMBL/GenBank/DDBJ databases">
        <authorList>
            <consortium name="DOE Joint Genome Institute"/>
            <person name="Min B."/>
            <person name="Riley R."/>
            <person name="Sierra-Patev S."/>
            <person name="Naranjo-Ortiz M."/>
            <person name="Looney B."/>
            <person name="Konkel Z."/>
            <person name="Slot J.C."/>
            <person name="Sakamoto Y."/>
            <person name="Steenwyk J.L."/>
            <person name="Rokas A."/>
            <person name="Carro J."/>
            <person name="Camarero S."/>
            <person name="Ferreira P."/>
            <person name="Molpeceres G."/>
            <person name="Ruiz-Duenas F.J."/>
            <person name="Serrano A."/>
            <person name="Henrissat B."/>
            <person name="Drula E."/>
            <person name="Hughes K.W."/>
            <person name="Mata J.L."/>
            <person name="Ishikawa N.K."/>
            <person name="Vargas-Isla R."/>
            <person name="Ushijima S."/>
            <person name="Smith C.A."/>
            <person name="Ahrendt S."/>
            <person name="Andreopoulos W."/>
            <person name="He G."/>
            <person name="Labutti K."/>
            <person name="Lipzen A."/>
            <person name="Ng V."/>
            <person name="Sandor L."/>
            <person name="Barry K."/>
            <person name="Martinez A.T."/>
            <person name="Xiao Y."/>
            <person name="Gibbons J.G."/>
            <person name="Terashima K."/>
            <person name="Hibbett D.S."/>
            <person name="Grigoriev I.V."/>
        </authorList>
    </citation>
    <scope>NUCLEOTIDE SEQUENCE</scope>
    <source>
        <strain evidence="2">TFB10291</strain>
    </source>
</reference>
<dbReference type="EMBL" id="MU794508">
    <property type="protein sequence ID" value="KAJ3779623.1"/>
    <property type="molecule type" value="Genomic_DNA"/>
</dbReference>
<feature type="region of interest" description="Disordered" evidence="1">
    <location>
        <begin position="264"/>
        <end position="300"/>
    </location>
</feature>
<feature type="compositionally biased region" description="Basic and acidic residues" evidence="1">
    <location>
        <begin position="264"/>
        <end position="283"/>
    </location>
</feature>
<dbReference type="Proteomes" id="UP001163798">
    <property type="component" value="Unassembled WGS sequence"/>
</dbReference>
<protein>
    <submittedName>
        <fullName evidence="2">Uncharacterized protein</fullName>
    </submittedName>
</protein>
<evidence type="ECO:0000313" key="3">
    <source>
        <dbReference type="Proteomes" id="UP001163798"/>
    </source>
</evidence>
<organism evidence="2 3">
    <name type="scientific">Lentinula aff. detonsa</name>
    <dbReference type="NCBI Taxonomy" id="2804958"/>
    <lineage>
        <taxon>Eukaryota</taxon>
        <taxon>Fungi</taxon>
        <taxon>Dikarya</taxon>
        <taxon>Basidiomycota</taxon>
        <taxon>Agaricomycotina</taxon>
        <taxon>Agaricomycetes</taxon>
        <taxon>Agaricomycetidae</taxon>
        <taxon>Agaricales</taxon>
        <taxon>Marasmiineae</taxon>
        <taxon>Omphalotaceae</taxon>
        <taxon>Lentinula</taxon>
    </lineage>
</organism>
<evidence type="ECO:0000256" key="1">
    <source>
        <dbReference type="SAM" id="MobiDB-lite"/>
    </source>
</evidence>
<accession>A0AA38KB47</accession>
<gene>
    <name evidence="2" type="ORF">GGU10DRAFT_438040</name>
</gene>
<proteinExistence type="predicted"/>